<proteinExistence type="inferred from homology"/>
<dbReference type="OMA" id="DHSCEPP"/>
<dbReference type="SMART" id="SM00644">
    <property type="entry name" value="Ami_2"/>
    <property type="match status" value="1"/>
</dbReference>
<dbReference type="GO" id="GO:0009253">
    <property type="term" value="P:peptidoglycan catabolic process"/>
    <property type="evidence" value="ECO:0007669"/>
    <property type="project" value="InterPro"/>
</dbReference>
<evidence type="ECO:0000259" key="8">
    <source>
        <dbReference type="SMART" id="SM00644"/>
    </source>
</evidence>
<feature type="compositionally biased region" description="Polar residues" evidence="6">
    <location>
        <begin position="1"/>
        <end position="12"/>
    </location>
</feature>
<reference evidence="11" key="1">
    <citation type="submission" date="2025-08" db="UniProtKB">
        <authorList>
            <consortium name="RefSeq"/>
        </authorList>
    </citation>
    <scope>IDENTIFICATION</scope>
    <source>
        <strain evidence="11">15085-1641.00</strain>
        <tissue evidence="11">Whole body</tissue>
    </source>
</reference>
<dbReference type="CTD" id="39064"/>
<dbReference type="Pfam" id="PF01510">
    <property type="entry name" value="Amidase_2"/>
    <property type="match status" value="1"/>
</dbReference>
<keyword evidence="7" id="KW-0472">Membrane</keyword>
<dbReference type="Gene3D" id="3.40.80.10">
    <property type="entry name" value="Peptidoglycan recognition protein-like"/>
    <property type="match status" value="2"/>
</dbReference>
<evidence type="ECO:0000259" key="9">
    <source>
        <dbReference type="SMART" id="SM00701"/>
    </source>
</evidence>
<evidence type="ECO:0000256" key="4">
    <source>
        <dbReference type="ARBA" id="ARBA00022588"/>
    </source>
</evidence>
<evidence type="ECO:0000313" key="10">
    <source>
        <dbReference type="Proteomes" id="UP000504633"/>
    </source>
</evidence>
<evidence type="ECO:0000256" key="5">
    <source>
        <dbReference type="ARBA" id="ARBA00022859"/>
    </source>
</evidence>
<dbReference type="InterPro" id="IPR002502">
    <property type="entry name" value="Amidase_domain"/>
</dbReference>
<dbReference type="InterPro" id="IPR015510">
    <property type="entry name" value="PGRP"/>
</dbReference>
<dbReference type="GO" id="GO:0008270">
    <property type="term" value="F:zinc ion binding"/>
    <property type="evidence" value="ECO:0007669"/>
    <property type="project" value="InterPro"/>
</dbReference>
<protein>
    <submittedName>
        <fullName evidence="11">Peptidoglycan-recognition protein LF</fullName>
    </submittedName>
</protein>
<dbReference type="InterPro" id="IPR036505">
    <property type="entry name" value="Amidase/PGRP_sf"/>
</dbReference>
<evidence type="ECO:0000256" key="7">
    <source>
        <dbReference type="SAM" id="Phobius"/>
    </source>
</evidence>
<feature type="domain" description="Peptidoglycan recognition protein family" evidence="9">
    <location>
        <begin position="238"/>
        <end position="378"/>
    </location>
</feature>
<dbReference type="GO" id="GO:0005576">
    <property type="term" value="C:extracellular region"/>
    <property type="evidence" value="ECO:0007669"/>
    <property type="project" value="UniProtKB-SubCell"/>
</dbReference>
<dbReference type="FunFam" id="3.40.80.10:FF:000001">
    <property type="entry name" value="Peptidoglycan recognition protein 1"/>
    <property type="match status" value="1"/>
</dbReference>
<feature type="region of interest" description="Disordered" evidence="6">
    <location>
        <begin position="1"/>
        <end position="21"/>
    </location>
</feature>
<dbReference type="SUPFAM" id="SSF55846">
    <property type="entry name" value="N-acetylmuramoyl-L-alanine amidase-like"/>
    <property type="match status" value="2"/>
</dbReference>
<dbReference type="AlphaFoldDB" id="A0A6J1MDB1"/>
<evidence type="ECO:0000256" key="3">
    <source>
        <dbReference type="ARBA" id="ARBA00022525"/>
    </source>
</evidence>
<dbReference type="PANTHER" id="PTHR11022">
    <property type="entry name" value="PEPTIDOGLYCAN RECOGNITION PROTEIN"/>
    <property type="match status" value="1"/>
</dbReference>
<comment type="subcellular location">
    <subcellularLocation>
        <location evidence="1">Secreted</location>
    </subcellularLocation>
</comment>
<dbReference type="CDD" id="cd06583">
    <property type="entry name" value="PGRP"/>
    <property type="match status" value="2"/>
</dbReference>
<dbReference type="GO" id="GO:0008745">
    <property type="term" value="F:N-acetylmuramoyl-L-alanine amidase activity"/>
    <property type="evidence" value="ECO:0007669"/>
    <property type="project" value="InterPro"/>
</dbReference>
<keyword evidence="7" id="KW-1133">Transmembrane helix</keyword>
<sequence>MKTTKLTTNIESQPPPPPPHTNVKQMRGLLWMCGLLLVLVASAAAYFVWLMSRNSEQVSSGLRILDRSEWLGEPPSGFKLLPTPVSNVIIHHTATVGCETEEACIYQMRMIQSFHMSSLDLTDIAYNFLVGGDGQVYVGRGWHAQGEHVKGYGPVSLSIAFIGTFTNVAPEDQQVRAAKRLMDEGVRLHKLHPDYHIYAHRQLRPTESPGQKLFELMRHWPRWSADVTSLRRLNNEPLRFVARAAWLAQPALKELPPLELPVKIVRFEPTMSEPCGTQASCTFRMRFLQSLHIEDGKKLDINYNFVVAGDGNVYVARGWDDSCEKPGTNVPQTDALIVGFVGTSMPNTSQMKVAQELLAQGIKLGKLAKDYELIDELK</sequence>
<feature type="domain" description="N-acetylmuramoyl-L-alanine amidase" evidence="8">
    <location>
        <begin position="73"/>
        <end position="210"/>
    </location>
</feature>
<dbReference type="OrthoDB" id="10001926at2759"/>
<accession>A0A6J1MDB1</accession>
<keyword evidence="10" id="KW-1185">Reference proteome</keyword>
<evidence type="ECO:0000256" key="1">
    <source>
        <dbReference type="ARBA" id="ARBA00004613"/>
    </source>
</evidence>
<dbReference type="InterPro" id="IPR006619">
    <property type="entry name" value="PGRP_domain_met/bac"/>
</dbReference>
<dbReference type="SMART" id="SM00701">
    <property type="entry name" value="PGRP"/>
    <property type="match status" value="2"/>
</dbReference>
<dbReference type="RefSeq" id="XP_023178713.2">
    <property type="nucleotide sequence ID" value="XM_023322945.2"/>
</dbReference>
<feature type="domain" description="Peptidoglycan recognition protein family" evidence="9">
    <location>
        <begin position="62"/>
        <end position="204"/>
    </location>
</feature>
<evidence type="ECO:0000256" key="2">
    <source>
        <dbReference type="ARBA" id="ARBA00007553"/>
    </source>
</evidence>
<feature type="transmembrane region" description="Helical" evidence="7">
    <location>
        <begin position="29"/>
        <end position="49"/>
    </location>
</feature>
<dbReference type="KEGG" id="dhe:111604755"/>
<keyword evidence="7" id="KW-0812">Transmembrane</keyword>
<gene>
    <name evidence="11" type="primary">LOC111604755</name>
</gene>
<dbReference type="GO" id="GO:0045087">
    <property type="term" value="P:innate immune response"/>
    <property type="evidence" value="ECO:0007669"/>
    <property type="project" value="UniProtKB-KW"/>
</dbReference>
<dbReference type="PANTHER" id="PTHR11022:SF41">
    <property type="entry name" value="PEPTIDOGLYCAN-RECOGNITION PROTEIN LC-RELATED"/>
    <property type="match status" value="1"/>
</dbReference>
<dbReference type="Proteomes" id="UP000504633">
    <property type="component" value="Unplaced"/>
</dbReference>
<evidence type="ECO:0000256" key="6">
    <source>
        <dbReference type="SAM" id="MobiDB-lite"/>
    </source>
</evidence>
<evidence type="ECO:0000313" key="11">
    <source>
        <dbReference type="RefSeq" id="XP_023178713.2"/>
    </source>
</evidence>
<keyword evidence="4" id="KW-0399">Innate immunity</keyword>
<dbReference type="GeneID" id="111604755"/>
<name>A0A6J1MDB1_DROHY</name>
<keyword evidence="5" id="KW-0391">Immunity</keyword>
<keyword evidence="3" id="KW-0964">Secreted</keyword>
<organism evidence="10 11">
    <name type="scientific">Drosophila hydei</name>
    <name type="common">Fruit fly</name>
    <dbReference type="NCBI Taxonomy" id="7224"/>
    <lineage>
        <taxon>Eukaryota</taxon>
        <taxon>Metazoa</taxon>
        <taxon>Ecdysozoa</taxon>
        <taxon>Arthropoda</taxon>
        <taxon>Hexapoda</taxon>
        <taxon>Insecta</taxon>
        <taxon>Pterygota</taxon>
        <taxon>Neoptera</taxon>
        <taxon>Endopterygota</taxon>
        <taxon>Diptera</taxon>
        <taxon>Brachycera</taxon>
        <taxon>Muscomorpha</taxon>
        <taxon>Ephydroidea</taxon>
        <taxon>Drosophilidae</taxon>
        <taxon>Drosophila</taxon>
    </lineage>
</organism>
<comment type="similarity">
    <text evidence="2">Belongs to the N-acetylmuramoyl-L-alanine amidase 2 family.</text>
</comment>